<dbReference type="Pfam" id="PF13333">
    <property type="entry name" value="rve_2"/>
    <property type="match status" value="1"/>
</dbReference>
<dbReference type="InterPro" id="IPR001584">
    <property type="entry name" value="Integrase_cat-core"/>
</dbReference>
<feature type="region of interest" description="Disordered" evidence="1">
    <location>
        <begin position="279"/>
        <end position="298"/>
    </location>
</feature>
<dbReference type="GO" id="GO:0015074">
    <property type="term" value="P:DNA integration"/>
    <property type="evidence" value="ECO:0007669"/>
    <property type="project" value="InterPro"/>
</dbReference>
<dbReference type="InterPro" id="IPR012337">
    <property type="entry name" value="RNaseH-like_sf"/>
</dbReference>
<dbReference type="InterPro" id="IPR036397">
    <property type="entry name" value="RNaseH_sf"/>
</dbReference>
<feature type="domain" description="Integrase catalytic" evidence="2">
    <location>
        <begin position="106"/>
        <end position="280"/>
    </location>
</feature>
<dbReference type="STRING" id="1385369.N825_32815"/>
<dbReference type="PANTHER" id="PTHR46889">
    <property type="entry name" value="TRANSPOSASE INSF FOR INSERTION SEQUENCE IS3B-RELATED"/>
    <property type="match status" value="1"/>
</dbReference>
<dbReference type="RefSeq" id="WP_051511884.1">
    <property type="nucleotide sequence ID" value="NZ_AVFL01000006.1"/>
</dbReference>
<protein>
    <submittedName>
        <fullName evidence="3">Transposase</fullName>
    </submittedName>
</protein>
<dbReference type="EMBL" id="AVFL01000006">
    <property type="protein sequence ID" value="EWY40711.1"/>
    <property type="molecule type" value="Genomic_DNA"/>
</dbReference>
<dbReference type="AlphaFoldDB" id="W9H7G9"/>
<dbReference type="PROSITE" id="PS50994">
    <property type="entry name" value="INTEGRASE"/>
    <property type="match status" value="1"/>
</dbReference>
<evidence type="ECO:0000256" key="1">
    <source>
        <dbReference type="SAM" id="MobiDB-lite"/>
    </source>
</evidence>
<dbReference type="GO" id="GO:0003676">
    <property type="term" value="F:nucleic acid binding"/>
    <property type="evidence" value="ECO:0007669"/>
    <property type="project" value="InterPro"/>
</dbReference>
<gene>
    <name evidence="3" type="ORF">N825_32815</name>
</gene>
<dbReference type="Gene3D" id="3.30.420.10">
    <property type="entry name" value="Ribonuclease H-like superfamily/Ribonuclease H"/>
    <property type="match status" value="1"/>
</dbReference>
<sequence>MTDASRPQGQATIERLCRLAGVSRAGFYRYWQTSAPRVEETGVRDALQRAALENRRYGYRRLTAQLKREGWAVNHKRVLRLMREDNLLCLPRRPFVPVTTDSRHDWRIVPNLARGLDVAALNQLWVADITYVRLREEFAYLAIVLDAFSRRVVGWAMAPHLRAELAVAALDMAIADRRPAPDSLIHHSDRGVQYACAEYARRLEEHGITPSMSRIANPYDNAKAESFMKTLKAEQVDGTIYRDLDQAREQLGPFIETVYNQQRLHSALRYRPPVEFEQQFASGRPGVPPDGRSRTTCH</sequence>
<organism evidence="3 4">
    <name type="scientific">Skermanella stibiiresistens SB22</name>
    <dbReference type="NCBI Taxonomy" id="1385369"/>
    <lineage>
        <taxon>Bacteria</taxon>
        <taxon>Pseudomonadati</taxon>
        <taxon>Pseudomonadota</taxon>
        <taxon>Alphaproteobacteria</taxon>
        <taxon>Rhodospirillales</taxon>
        <taxon>Azospirillaceae</taxon>
        <taxon>Skermanella</taxon>
    </lineage>
</organism>
<dbReference type="InterPro" id="IPR048020">
    <property type="entry name" value="Transpos_IS3"/>
</dbReference>
<comment type="caution">
    <text evidence="3">The sequence shown here is derived from an EMBL/GenBank/DDBJ whole genome shotgun (WGS) entry which is preliminary data.</text>
</comment>
<dbReference type="PANTHER" id="PTHR46889:SF7">
    <property type="entry name" value="TRANSPOSASE FOR INSERTION SEQUENCE ELEMENT IS904"/>
    <property type="match status" value="1"/>
</dbReference>
<keyword evidence="4" id="KW-1185">Reference proteome</keyword>
<accession>W9H7G9</accession>
<dbReference type="InterPro" id="IPR050900">
    <property type="entry name" value="Transposase_IS3/IS150/IS904"/>
</dbReference>
<dbReference type="Pfam" id="PF00665">
    <property type="entry name" value="rve"/>
    <property type="match status" value="1"/>
</dbReference>
<dbReference type="PATRIC" id="fig|1385369.3.peg.2005"/>
<dbReference type="OrthoDB" id="9803878at2"/>
<dbReference type="SUPFAM" id="SSF53098">
    <property type="entry name" value="Ribonuclease H-like"/>
    <property type="match status" value="1"/>
</dbReference>
<evidence type="ECO:0000313" key="4">
    <source>
        <dbReference type="Proteomes" id="UP000019486"/>
    </source>
</evidence>
<evidence type="ECO:0000259" key="2">
    <source>
        <dbReference type="PROSITE" id="PS50994"/>
    </source>
</evidence>
<dbReference type="Proteomes" id="UP000019486">
    <property type="component" value="Unassembled WGS sequence"/>
</dbReference>
<dbReference type="NCBIfam" id="NF033516">
    <property type="entry name" value="transpos_IS3"/>
    <property type="match status" value="1"/>
</dbReference>
<evidence type="ECO:0000313" key="3">
    <source>
        <dbReference type="EMBL" id="EWY40711.1"/>
    </source>
</evidence>
<reference evidence="3 4" key="1">
    <citation type="submission" date="2013-08" db="EMBL/GenBank/DDBJ databases">
        <title>The genome sequence of Skermanella stibiiresistens.</title>
        <authorList>
            <person name="Zhu W."/>
            <person name="Wang G."/>
        </authorList>
    </citation>
    <scope>NUCLEOTIDE SEQUENCE [LARGE SCALE GENOMIC DNA]</scope>
    <source>
        <strain evidence="3 4">SB22</strain>
    </source>
</reference>
<proteinExistence type="predicted"/>
<name>W9H7G9_9PROT</name>
<dbReference type="Pfam" id="PF13276">
    <property type="entry name" value="HTH_21"/>
    <property type="match status" value="1"/>
</dbReference>
<dbReference type="InterPro" id="IPR025948">
    <property type="entry name" value="HTH-like_dom"/>
</dbReference>